<name>A0A382QVD3_9ZZZZ</name>
<sequence length="291" mass="32727">MNGSNKKPWDGIGVEVNGSLSSREMLYKAKLDWEVSKIPSQRPKSHSNQETFRFYKAYFDSGNAEIDTIGSLDGSRIIWALARLNENFTLPGDDELKGYILLASRHEDREKIEIQFLTLRSACNSMLKISSKARPTVKNSFRRVFKSTLPFLSESAQRFDEEMTQKANTTIEMGRTAISNFAETAQNLVDKNVNEKIAEKYMTEVFKPDPLKNEGKAAEEQAKKNAKSALDAFGSAPGQNLKSTQMTVWGLLTAVTYTADRLGKTPDSRLRQSWFGPNAKIKKRALELALK</sequence>
<accession>A0A382QVD3</accession>
<dbReference type="NCBIfam" id="TIGR03299">
    <property type="entry name" value="LGT_TIGR03299"/>
    <property type="match status" value="1"/>
</dbReference>
<evidence type="ECO:0008006" key="2">
    <source>
        <dbReference type="Google" id="ProtNLM"/>
    </source>
</evidence>
<proteinExistence type="predicted"/>
<organism evidence="1">
    <name type="scientific">marine metagenome</name>
    <dbReference type="NCBI Taxonomy" id="408172"/>
    <lineage>
        <taxon>unclassified sequences</taxon>
        <taxon>metagenomes</taxon>
        <taxon>ecological metagenomes</taxon>
    </lineage>
</organism>
<dbReference type="EMBL" id="UINC01117167">
    <property type="protein sequence ID" value="SVC89406.1"/>
    <property type="molecule type" value="Genomic_DNA"/>
</dbReference>
<feature type="non-terminal residue" evidence="1">
    <location>
        <position position="291"/>
    </location>
</feature>
<gene>
    <name evidence="1" type="ORF">METZ01_LOCUS342260</name>
</gene>
<dbReference type="Pfam" id="PF06067">
    <property type="entry name" value="DUF932"/>
    <property type="match status" value="1"/>
</dbReference>
<dbReference type="AlphaFoldDB" id="A0A382QVD3"/>
<protein>
    <recommendedName>
        <fullName evidence="2">DUF932 domain-containing protein</fullName>
    </recommendedName>
</protein>
<evidence type="ECO:0000313" key="1">
    <source>
        <dbReference type="EMBL" id="SVC89406.1"/>
    </source>
</evidence>
<dbReference type="InterPro" id="IPR026325">
    <property type="entry name" value="DUF932"/>
</dbReference>
<dbReference type="InterPro" id="IPR017686">
    <property type="entry name" value="Phg/plasmid-like_prot"/>
</dbReference>
<reference evidence="1" key="1">
    <citation type="submission" date="2018-05" db="EMBL/GenBank/DDBJ databases">
        <authorList>
            <person name="Lanie J.A."/>
            <person name="Ng W.-L."/>
            <person name="Kazmierczak K.M."/>
            <person name="Andrzejewski T.M."/>
            <person name="Davidsen T.M."/>
            <person name="Wayne K.J."/>
            <person name="Tettelin H."/>
            <person name="Glass J.I."/>
            <person name="Rusch D."/>
            <person name="Podicherti R."/>
            <person name="Tsui H.-C.T."/>
            <person name="Winkler M.E."/>
        </authorList>
    </citation>
    <scope>NUCLEOTIDE SEQUENCE</scope>
</reference>